<keyword evidence="2" id="KW-0812">Transmembrane</keyword>
<feature type="transmembrane region" description="Helical" evidence="2">
    <location>
        <begin position="393"/>
        <end position="414"/>
    </location>
</feature>
<feature type="transmembrane region" description="Helical" evidence="2">
    <location>
        <begin position="275"/>
        <end position="295"/>
    </location>
</feature>
<feature type="transmembrane region" description="Helical" evidence="2">
    <location>
        <begin position="242"/>
        <end position="263"/>
    </location>
</feature>
<evidence type="ECO:0000313" key="3">
    <source>
        <dbReference type="EMBL" id="KAF7634698.1"/>
    </source>
</evidence>
<evidence type="ECO:0000256" key="2">
    <source>
        <dbReference type="SAM" id="Phobius"/>
    </source>
</evidence>
<feature type="transmembrane region" description="Helical" evidence="2">
    <location>
        <begin position="126"/>
        <end position="148"/>
    </location>
</feature>
<feature type="compositionally biased region" description="Polar residues" evidence="1">
    <location>
        <begin position="1"/>
        <end position="13"/>
    </location>
</feature>
<dbReference type="Pfam" id="PF09772">
    <property type="entry name" value="Tmem26"/>
    <property type="match status" value="1"/>
</dbReference>
<evidence type="ECO:0008006" key="5">
    <source>
        <dbReference type="Google" id="ProtNLM"/>
    </source>
</evidence>
<dbReference type="PANTHER" id="PTHR22168">
    <property type="entry name" value="TMEM26 PROTEIN"/>
    <property type="match status" value="1"/>
</dbReference>
<dbReference type="OrthoDB" id="10042902at2759"/>
<proteinExistence type="predicted"/>
<keyword evidence="2" id="KW-0472">Membrane</keyword>
<feature type="compositionally biased region" description="Polar residues" evidence="1">
    <location>
        <begin position="68"/>
        <end position="105"/>
    </location>
</feature>
<evidence type="ECO:0000256" key="1">
    <source>
        <dbReference type="SAM" id="MobiDB-lite"/>
    </source>
</evidence>
<comment type="caution">
    <text evidence="3">The sequence shown here is derived from an EMBL/GenBank/DDBJ whole genome shotgun (WGS) entry which is preliminary data.</text>
</comment>
<feature type="transmembrane region" description="Helical" evidence="2">
    <location>
        <begin position="184"/>
        <end position="204"/>
    </location>
</feature>
<feature type="non-terminal residue" evidence="3">
    <location>
        <position position="1"/>
    </location>
</feature>
<protein>
    <recommendedName>
        <fullName evidence="5">Transmembrane protein 26</fullName>
    </recommendedName>
</protein>
<dbReference type="Proteomes" id="UP000605970">
    <property type="component" value="Unassembled WGS sequence"/>
</dbReference>
<feature type="transmembrane region" description="Helical" evidence="2">
    <location>
        <begin position="154"/>
        <end position="175"/>
    </location>
</feature>
<feature type="transmembrane region" description="Helical" evidence="2">
    <location>
        <begin position="307"/>
        <end position="326"/>
    </location>
</feature>
<feature type="region of interest" description="Disordered" evidence="1">
    <location>
        <begin position="1"/>
        <end position="105"/>
    </location>
</feature>
<dbReference type="PANTHER" id="PTHR22168:SF8">
    <property type="entry name" value="TRANSMEMBRANE PROTEIN 26"/>
    <property type="match status" value="1"/>
</dbReference>
<keyword evidence="2" id="KW-1133">Transmembrane helix</keyword>
<name>A0A8S9ZNE0_9BILA</name>
<feature type="transmembrane region" description="Helical" evidence="2">
    <location>
        <begin position="363"/>
        <end position="387"/>
    </location>
</feature>
<gene>
    <name evidence="3" type="ORF">Mgra_00005846</name>
</gene>
<sequence length="457" mass="50992">WFYFSGSSLEQQTAGSGGARRESRSGSGAGLDKGGGDNTSSSATEQRKSTGHVQMVPRRESRSKESICGTSSGTPKPRKSVSTNVNSPAVRHSTTGGTGHRSSNFSGDLMLQSTTTSLLFNITRALIVRIILMVSFSSHSILCIWTAAEFKAENSIWAFSLIAFCLVGEGCYAVFVRAGDEPRIFSVAVAIYLLATIPPIWIMLGSLCDYTLVSPSINLQNNSSTIFISLGLQPNFFPNEGILLPQILTYTLFLVLIISRWILPRFELSREELTQILLAYMAITTDILEFLGLLNRQTVCAEYSLKTSILSAFALSLVQFAFILTASRSRKMRIAVATKILLSTNRHDFRQFNCLKAFFDLDIWSLVISLVCQDLPFLIVRLIVLSWLWEIDFALLIFILKNVLIIVLQIYRIYVLLNDRYRNPEVSARSLLDEKRQSMAIPQQPSNSKASRNTKEY</sequence>
<dbReference type="AlphaFoldDB" id="A0A8S9ZNE0"/>
<keyword evidence="4" id="KW-1185">Reference proteome</keyword>
<dbReference type="InterPro" id="IPR019169">
    <property type="entry name" value="Transmembrane_26"/>
</dbReference>
<reference evidence="3" key="1">
    <citation type="journal article" date="2020" name="Ecol. Evol.">
        <title>Genome structure and content of the rice root-knot nematode (Meloidogyne graminicola).</title>
        <authorList>
            <person name="Phan N.T."/>
            <person name="Danchin E.G.J."/>
            <person name="Klopp C."/>
            <person name="Perfus-Barbeoch L."/>
            <person name="Kozlowski D.K."/>
            <person name="Koutsovoulos G.D."/>
            <person name="Lopez-Roques C."/>
            <person name="Bouchez O."/>
            <person name="Zahm M."/>
            <person name="Besnard G."/>
            <person name="Bellafiore S."/>
        </authorList>
    </citation>
    <scope>NUCLEOTIDE SEQUENCE</scope>
    <source>
        <strain evidence="3">VN-18</strain>
    </source>
</reference>
<dbReference type="EMBL" id="JABEBT010000052">
    <property type="protein sequence ID" value="KAF7634698.1"/>
    <property type="molecule type" value="Genomic_DNA"/>
</dbReference>
<feature type="region of interest" description="Disordered" evidence="1">
    <location>
        <begin position="436"/>
        <end position="457"/>
    </location>
</feature>
<evidence type="ECO:0000313" key="4">
    <source>
        <dbReference type="Proteomes" id="UP000605970"/>
    </source>
</evidence>
<accession>A0A8S9ZNE0</accession>
<feature type="compositionally biased region" description="Polar residues" evidence="1">
    <location>
        <begin position="440"/>
        <end position="451"/>
    </location>
</feature>
<organism evidence="3 4">
    <name type="scientific">Meloidogyne graminicola</name>
    <dbReference type="NCBI Taxonomy" id="189291"/>
    <lineage>
        <taxon>Eukaryota</taxon>
        <taxon>Metazoa</taxon>
        <taxon>Ecdysozoa</taxon>
        <taxon>Nematoda</taxon>
        <taxon>Chromadorea</taxon>
        <taxon>Rhabditida</taxon>
        <taxon>Tylenchina</taxon>
        <taxon>Tylenchomorpha</taxon>
        <taxon>Tylenchoidea</taxon>
        <taxon>Meloidogynidae</taxon>
        <taxon>Meloidogyninae</taxon>
        <taxon>Meloidogyne</taxon>
    </lineage>
</organism>
<feature type="compositionally biased region" description="Gly residues" evidence="1">
    <location>
        <begin position="27"/>
        <end position="37"/>
    </location>
</feature>